<keyword evidence="1" id="KW-0812">Transmembrane</keyword>
<keyword evidence="3" id="KW-1185">Reference proteome</keyword>
<sequence length="319" mass="33794">MSLEPTADDGAASTVTPPDRWATATADTRAAAKWLTVSLAAAGALVFGAGPIVSRPSLSWTDDRTQLLVAGVFGLCGIFALVLLISRFARLLAPRRLTLRTIPKDLETDLDADPEKRLPSDCKTYREFLQNYDNTVILIENLQSKLSNTGGSAEQGKITEWLKQAHDRLDVYTLSAESYLSQAEFYAVSNSFDKTSTLSVVLAVGAAVGALGFQLSLTSAPETSTPSPTLGYLVGKTSAAPLWKDLDLAKCALAGRVPVIVNSGSGTGADPYNVTVISTRAGCQAKTFELHPGTLTVEDLPSQEVTIQVQVSATPSTSE</sequence>
<feature type="transmembrane region" description="Helical" evidence="1">
    <location>
        <begin position="34"/>
        <end position="53"/>
    </location>
</feature>
<reference evidence="2 3" key="1">
    <citation type="submission" date="2020-08" db="EMBL/GenBank/DDBJ databases">
        <title>Sequencing the genomes of 1000 actinobacteria strains.</title>
        <authorList>
            <person name="Klenk H.-P."/>
        </authorList>
    </citation>
    <scope>NUCLEOTIDE SEQUENCE [LARGE SCALE GENOMIC DNA]</scope>
    <source>
        <strain evidence="2 3">DSM 105369</strain>
    </source>
</reference>
<dbReference type="RefSeq" id="WP_183320090.1">
    <property type="nucleotide sequence ID" value="NZ_JACHVQ010000001.1"/>
</dbReference>
<proteinExistence type="predicted"/>
<evidence type="ECO:0000313" key="3">
    <source>
        <dbReference type="Proteomes" id="UP000559182"/>
    </source>
</evidence>
<evidence type="ECO:0000256" key="1">
    <source>
        <dbReference type="SAM" id="Phobius"/>
    </source>
</evidence>
<dbReference type="Proteomes" id="UP000559182">
    <property type="component" value="Unassembled WGS sequence"/>
</dbReference>
<keyword evidence="1" id="KW-0472">Membrane</keyword>
<accession>A0A839N2E6</accession>
<comment type="caution">
    <text evidence="2">The sequence shown here is derived from an EMBL/GenBank/DDBJ whole genome shotgun (WGS) entry which is preliminary data.</text>
</comment>
<gene>
    <name evidence="2" type="ORF">FHU39_001872</name>
</gene>
<feature type="transmembrane region" description="Helical" evidence="1">
    <location>
        <begin position="65"/>
        <end position="86"/>
    </location>
</feature>
<dbReference type="AlphaFoldDB" id="A0A839N2E6"/>
<evidence type="ECO:0000313" key="2">
    <source>
        <dbReference type="EMBL" id="MBB2891888.1"/>
    </source>
</evidence>
<dbReference type="EMBL" id="JACHVQ010000001">
    <property type="protein sequence ID" value="MBB2891888.1"/>
    <property type="molecule type" value="Genomic_DNA"/>
</dbReference>
<keyword evidence="1" id="KW-1133">Transmembrane helix</keyword>
<name>A0A839N2E6_9MICO</name>
<organism evidence="2 3">
    <name type="scientific">Flexivirga oryzae</name>
    <dbReference type="NCBI Taxonomy" id="1794944"/>
    <lineage>
        <taxon>Bacteria</taxon>
        <taxon>Bacillati</taxon>
        <taxon>Actinomycetota</taxon>
        <taxon>Actinomycetes</taxon>
        <taxon>Micrococcales</taxon>
        <taxon>Dermacoccaceae</taxon>
        <taxon>Flexivirga</taxon>
    </lineage>
</organism>
<protein>
    <submittedName>
        <fullName evidence="2">Uncharacterized protein</fullName>
    </submittedName>
</protein>